<dbReference type="PANTHER" id="PTHR44068:SF11">
    <property type="entry name" value="GERANYL DIPHOSPHATE 2-C-METHYLTRANSFERASE"/>
    <property type="match status" value="1"/>
</dbReference>
<keyword evidence="2" id="KW-0732">Signal</keyword>
<keyword evidence="1" id="KW-1133">Transmembrane helix</keyword>
<feature type="signal peptide" evidence="2">
    <location>
        <begin position="1"/>
        <end position="15"/>
    </location>
</feature>
<feature type="domain" description="Methyltransferase" evidence="3">
    <location>
        <begin position="114"/>
        <end position="148"/>
    </location>
</feature>
<dbReference type="Gene3D" id="3.40.50.150">
    <property type="entry name" value="Vaccinia Virus protein VP39"/>
    <property type="match status" value="1"/>
</dbReference>
<organism evidence="4 5">
    <name type="scientific">Emiliania huxleyi (strain CCMP1516)</name>
    <dbReference type="NCBI Taxonomy" id="280463"/>
    <lineage>
        <taxon>Eukaryota</taxon>
        <taxon>Haptista</taxon>
        <taxon>Haptophyta</taxon>
        <taxon>Prymnesiophyceae</taxon>
        <taxon>Isochrysidales</taxon>
        <taxon>Noelaerhabdaceae</taxon>
        <taxon>Emiliania</taxon>
    </lineage>
</organism>
<name>A0A0D3KHX2_EMIH1</name>
<dbReference type="InterPro" id="IPR041698">
    <property type="entry name" value="Methyltransf_25"/>
</dbReference>
<dbReference type="AlphaFoldDB" id="A0A0D3KHX2"/>
<dbReference type="PANTHER" id="PTHR44068">
    <property type="entry name" value="ZGC:194242"/>
    <property type="match status" value="1"/>
</dbReference>
<dbReference type="eggNOG" id="KOG1269">
    <property type="taxonomic scope" value="Eukaryota"/>
</dbReference>
<sequence length="158" mass="16939">MRSCLLLALAAPAAGFSALAALASRPLAIGAAATALVATIFAWVLRVFNTPSRSYRDGEREAGGINSVGEEYDAWTSEGILEYYWGEHIHLGYYEEGQRKAPLYGGKDFVEAKVLDVGCGIGGTSRYIAKKFPSADVTGITISPEQRNDACFILICVL</sequence>
<dbReference type="RefSeq" id="XP_005787786.1">
    <property type="nucleotide sequence ID" value="XM_005787729.1"/>
</dbReference>
<reference evidence="4" key="2">
    <citation type="submission" date="2024-10" db="UniProtKB">
        <authorList>
            <consortium name="EnsemblProtists"/>
        </authorList>
    </citation>
    <scope>IDENTIFICATION</scope>
</reference>
<dbReference type="Pfam" id="PF13649">
    <property type="entry name" value="Methyltransf_25"/>
    <property type="match status" value="1"/>
</dbReference>
<dbReference type="PaxDb" id="2903-EOD35357"/>
<dbReference type="STRING" id="2903.R1DJZ4"/>
<accession>A0A0D3KHX2</accession>
<evidence type="ECO:0000313" key="4">
    <source>
        <dbReference type="EnsemblProtists" id="EOD35357"/>
    </source>
</evidence>
<evidence type="ECO:0000256" key="2">
    <source>
        <dbReference type="SAM" id="SignalP"/>
    </source>
</evidence>
<dbReference type="CDD" id="cd02440">
    <property type="entry name" value="AdoMet_MTases"/>
    <property type="match status" value="1"/>
</dbReference>
<dbReference type="KEGG" id="ehx:EMIHUDRAFT_201398"/>
<proteinExistence type="predicted"/>
<keyword evidence="1" id="KW-0812">Transmembrane</keyword>
<dbReference type="InterPro" id="IPR029063">
    <property type="entry name" value="SAM-dependent_MTases_sf"/>
</dbReference>
<feature type="transmembrane region" description="Helical" evidence="1">
    <location>
        <begin position="30"/>
        <end position="48"/>
    </location>
</feature>
<dbReference type="Proteomes" id="UP000013827">
    <property type="component" value="Unassembled WGS sequence"/>
</dbReference>
<evidence type="ECO:0000313" key="5">
    <source>
        <dbReference type="Proteomes" id="UP000013827"/>
    </source>
</evidence>
<keyword evidence="1" id="KW-0472">Membrane</keyword>
<keyword evidence="5" id="KW-1185">Reference proteome</keyword>
<reference evidence="5" key="1">
    <citation type="journal article" date="2013" name="Nature">
        <title>Pan genome of the phytoplankton Emiliania underpins its global distribution.</title>
        <authorList>
            <person name="Read B.A."/>
            <person name="Kegel J."/>
            <person name="Klute M.J."/>
            <person name="Kuo A."/>
            <person name="Lefebvre S.C."/>
            <person name="Maumus F."/>
            <person name="Mayer C."/>
            <person name="Miller J."/>
            <person name="Monier A."/>
            <person name="Salamov A."/>
            <person name="Young J."/>
            <person name="Aguilar M."/>
            <person name="Claverie J.M."/>
            <person name="Frickenhaus S."/>
            <person name="Gonzalez K."/>
            <person name="Herman E.K."/>
            <person name="Lin Y.C."/>
            <person name="Napier J."/>
            <person name="Ogata H."/>
            <person name="Sarno A.F."/>
            <person name="Shmutz J."/>
            <person name="Schroeder D."/>
            <person name="de Vargas C."/>
            <person name="Verret F."/>
            <person name="von Dassow P."/>
            <person name="Valentin K."/>
            <person name="Van de Peer Y."/>
            <person name="Wheeler G."/>
            <person name="Dacks J.B."/>
            <person name="Delwiche C.F."/>
            <person name="Dyhrman S.T."/>
            <person name="Glockner G."/>
            <person name="John U."/>
            <person name="Richards T."/>
            <person name="Worden A.Z."/>
            <person name="Zhang X."/>
            <person name="Grigoriev I.V."/>
            <person name="Allen A.E."/>
            <person name="Bidle K."/>
            <person name="Borodovsky M."/>
            <person name="Bowler C."/>
            <person name="Brownlee C."/>
            <person name="Cock J.M."/>
            <person name="Elias M."/>
            <person name="Gladyshev V.N."/>
            <person name="Groth M."/>
            <person name="Guda C."/>
            <person name="Hadaegh A."/>
            <person name="Iglesias-Rodriguez M.D."/>
            <person name="Jenkins J."/>
            <person name="Jones B.M."/>
            <person name="Lawson T."/>
            <person name="Leese F."/>
            <person name="Lindquist E."/>
            <person name="Lobanov A."/>
            <person name="Lomsadze A."/>
            <person name="Malik S.B."/>
            <person name="Marsh M.E."/>
            <person name="Mackinder L."/>
            <person name="Mock T."/>
            <person name="Mueller-Roeber B."/>
            <person name="Pagarete A."/>
            <person name="Parker M."/>
            <person name="Probert I."/>
            <person name="Quesneville H."/>
            <person name="Raines C."/>
            <person name="Rensing S.A."/>
            <person name="Riano-Pachon D.M."/>
            <person name="Richier S."/>
            <person name="Rokitta S."/>
            <person name="Shiraiwa Y."/>
            <person name="Soanes D.M."/>
            <person name="van der Giezen M."/>
            <person name="Wahlund T.M."/>
            <person name="Williams B."/>
            <person name="Wilson W."/>
            <person name="Wolfe G."/>
            <person name="Wurch L.L."/>
        </authorList>
    </citation>
    <scope>NUCLEOTIDE SEQUENCE</scope>
</reference>
<dbReference type="SUPFAM" id="SSF53335">
    <property type="entry name" value="S-adenosyl-L-methionine-dependent methyltransferases"/>
    <property type="match status" value="1"/>
</dbReference>
<dbReference type="InterPro" id="IPR050447">
    <property type="entry name" value="Erg6_SMT_methyltransf"/>
</dbReference>
<dbReference type="GeneID" id="17280627"/>
<dbReference type="HOGENOM" id="CLU_1672570_0_0_1"/>
<evidence type="ECO:0000256" key="1">
    <source>
        <dbReference type="SAM" id="Phobius"/>
    </source>
</evidence>
<dbReference type="EnsemblProtists" id="EOD35357">
    <property type="protein sequence ID" value="EOD35357"/>
    <property type="gene ID" value="EMIHUDRAFT_201398"/>
</dbReference>
<evidence type="ECO:0000259" key="3">
    <source>
        <dbReference type="Pfam" id="PF13649"/>
    </source>
</evidence>
<feature type="chain" id="PRO_5044241832" description="Methyltransferase domain-containing protein" evidence="2">
    <location>
        <begin position="16"/>
        <end position="158"/>
    </location>
</feature>
<protein>
    <recommendedName>
        <fullName evidence="3">Methyltransferase domain-containing protein</fullName>
    </recommendedName>
</protein>